<dbReference type="GO" id="GO:0005886">
    <property type="term" value="C:plasma membrane"/>
    <property type="evidence" value="ECO:0007669"/>
    <property type="project" value="UniProtKB-SubCell"/>
</dbReference>
<evidence type="ECO:0000256" key="2">
    <source>
        <dbReference type="ARBA" id="ARBA00022475"/>
    </source>
</evidence>
<feature type="transmembrane region" description="Helical" evidence="8">
    <location>
        <begin position="262"/>
        <end position="281"/>
    </location>
</feature>
<feature type="transmembrane region" description="Helical" evidence="8">
    <location>
        <begin position="96"/>
        <end position="116"/>
    </location>
</feature>
<evidence type="ECO:0000256" key="7">
    <source>
        <dbReference type="ARBA" id="ARBA00024033"/>
    </source>
</evidence>
<feature type="transmembrane region" description="Helical" evidence="8">
    <location>
        <begin position="71"/>
        <end position="90"/>
    </location>
</feature>
<protein>
    <submittedName>
        <fullName evidence="9">DUF2029 domain-containing protein</fullName>
    </submittedName>
</protein>
<evidence type="ECO:0000313" key="9">
    <source>
        <dbReference type="EMBL" id="QBQ98661.1"/>
    </source>
</evidence>
<keyword evidence="10" id="KW-1185">Reference proteome</keyword>
<feature type="transmembrane region" description="Helical" evidence="8">
    <location>
        <begin position="128"/>
        <end position="161"/>
    </location>
</feature>
<evidence type="ECO:0000313" key="10">
    <source>
        <dbReference type="Proteomes" id="UP000295727"/>
    </source>
</evidence>
<evidence type="ECO:0000256" key="4">
    <source>
        <dbReference type="ARBA" id="ARBA00022692"/>
    </source>
</evidence>
<proteinExistence type="inferred from homology"/>
<dbReference type="InterPro" id="IPR018584">
    <property type="entry name" value="GT87"/>
</dbReference>
<keyword evidence="3" id="KW-0808">Transferase</keyword>
<feature type="transmembrane region" description="Helical" evidence="8">
    <location>
        <begin position="353"/>
        <end position="372"/>
    </location>
</feature>
<keyword evidence="6 8" id="KW-0472">Membrane</keyword>
<evidence type="ECO:0000256" key="1">
    <source>
        <dbReference type="ARBA" id="ARBA00004651"/>
    </source>
</evidence>
<organism evidence="9 10">
    <name type="scientific">Paraburkholderia pallida</name>
    <dbReference type="NCBI Taxonomy" id="2547399"/>
    <lineage>
        <taxon>Bacteria</taxon>
        <taxon>Pseudomonadati</taxon>
        <taxon>Pseudomonadota</taxon>
        <taxon>Betaproteobacteria</taxon>
        <taxon>Burkholderiales</taxon>
        <taxon>Burkholderiaceae</taxon>
        <taxon>Paraburkholderia</taxon>
    </lineage>
</organism>
<dbReference type="GO" id="GO:0016758">
    <property type="term" value="F:hexosyltransferase activity"/>
    <property type="evidence" value="ECO:0007669"/>
    <property type="project" value="InterPro"/>
</dbReference>
<dbReference type="OrthoDB" id="8962495at2"/>
<feature type="transmembrane region" description="Helical" evidence="8">
    <location>
        <begin position="288"/>
        <end position="307"/>
    </location>
</feature>
<dbReference type="Proteomes" id="UP000295727">
    <property type="component" value="Chromosome 1"/>
</dbReference>
<dbReference type="AlphaFoldDB" id="A0A4P7CWY8"/>
<comment type="subcellular location">
    <subcellularLocation>
        <location evidence="1">Cell membrane</location>
        <topology evidence="1">Multi-pass membrane protein</topology>
    </subcellularLocation>
</comment>
<evidence type="ECO:0000256" key="8">
    <source>
        <dbReference type="SAM" id="Phobius"/>
    </source>
</evidence>
<evidence type="ECO:0000256" key="5">
    <source>
        <dbReference type="ARBA" id="ARBA00022989"/>
    </source>
</evidence>
<keyword evidence="5 8" id="KW-1133">Transmembrane helix</keyword>
<evidence type="ECO:0000256" key="6">
    <source>
        <dbReference type="ARBA" id="ARBA00023136"/>
    </source>
</evidence>
<gene>
    <name evidence="9" type="ORF">E1956_14820</name>
</gene>
<keyword evidence="2" id="KW-1003">Cell membrane</keyword>
<feature type="transmembrane region" description="Helical" evidence="8">
    <location>
        <begin position="198"/>
        <end position="221"/>
    </location>
</feature>
<accession>A0A4P7CWY8</accession>
<reference evidence="9 10" key="1">
    <citation type="submission" date="2019-03" db="EMBL/GenBank/DDBJ databases">
        <title>Paraburkholderia sp. 7MH5, isolated from subtropical forest soil.</title>
        <authorList>
            <person name="Gao Z.-H."/>
            <person name="Qiu L.-H."/>
        </authorList>
    </citation>
    <scope>NUCLEOTIDE SEQUENCE [LARGE SCALE GENOMIC DNA]</scope>
    <source>
        <strain evidence="9 10">7MH5</strain>
    </source>
</reference>
<comment type="similarity">
    <text evidence="7">Belongs to the glycosyltransferase 87 family.</text>
</comment>
<name>A0A4P7CWY8_9BURK</name>
<dbReference type="EMBL" id="CP038148">
    <property type="protein sequence ID" value="QBQ98661.1"/>
    <property type="molecule type" value="Genomic_DNA"/>
</dbReference>
<dbReference type="Pfam" id="PF09594">
    <property type="entry name" value="GT87"/>
    <property type="match status" value="1"/>
</dbReference>
<dbReference type="KEGG" id="ppai:E1956_14820"/>
<sequence>MLALYIVFMALWVWRSHGFQSSAAGRPGTDFVVFWAASHVMLNTHAWQVYDYPAFAAIERSLFHDLPKNAFLPWLYPPAFLVLVTPLALLPFTPSYLVFCALSLAVFVPAALRVSGLTPDALASKTAVLFLVASPFVPVALIFGQNALLTAALAALAVYWIDRHPVRAGMCLGLLTIKPQMAMLFPIVLLASRAWRPFLAAAASAAAVTLASTLICGMNAVKLFVANAGMARELVLEHDSQFWLASPAPFALFRTAGLSVPLAWIAQGAATTIAICVACHVWRRTRDVGLRAAALCAATLIANPYVWHYELAWLGVAVACLVASGLREGWQAGEQQVLTLAWLLPLYELFNRWLAWPQIGPLVVMLVLLITLRRVNLVQGERS</sequence>
<evidence type="ECO:0000256" key="3">
    <source>
        <dbReference type="ARBA" id="ARBA00022679"/>
    </source>
</evidence>
<keyword evidence="4 8" id="KW-0812">Transmembrane</keyword>